<organism evidence="2 3">
    <name type="scientific">Pontibacterium sinense</name>
    <dbReference type="NCBI Taxonomy" id="2781979"/>
    <lineage>
        <taxon>Bacteria</taxon>
        <taxon>Pseudomonadati</taxon>
        <taxon>Pseudomonadota</taxon>
        <taxon>Gammaproteobacteria</taxon>
        <taxon>Oceanospirillales</taxon>
        <taxon>Oceanospirillaceae</taxon>
        <taxon>Pontibacterium</taxon>
    </lineage>
</organism>
<sequence length="121" mass="13433">MKTLTNLSVAVGLSACFALTSFQAVAQDSGAHSMHQHSAATAETQVAEVVTSGVVKGILPSTNQLKVRHQPIPEWSMGAMQMKFFLAPYLEITDFHEGQKIKFRLHQKNMMKYTILEVLEK</sequence>
<dbReference type="RefSeq" id="WP_193953400.1">
    <property type="nucleotide sequence ID" value="NZ_JADEYS010000010.1"/>
</dbReference>
<dbReference type="Proteomes" id="UP000640333">
    <property type="component" value="Unassembled WGS sequence"/>
</dbReference>
<evidence type="ECO:0000313" key="3">
    <source>
        <dbReference type="Proteomes" id="UP000640333"/>
    </source>
</evidence>
<dbReference type="Gene3D" id="2.40.50.320">
    <property type="entry name" value="Copper binding periplasmic protein CusF"/>
    <property type="match status" value="1"/>
</dbReference>
<name>A0A8J7FBC5_9GAMM</name>
<evidence type="ECO:0000256" key="1">
    <source>
        <dbReference type="SAM" id="SignalP"/>
    </source>
</evidence>
<evidence type="ECO:0000313" key="2">
    <source>
        <dbReference type="EMBL" id="MBE9397847.1"/>
    </source>
</evidence>
<gene>
    <name evidence="2" type="ORF">IOQ59_11315</name>
</gene>
<proteinExistence type="predicted"/>
<dbReference type="EMBL" id="JADEYS010000010">
    <property type="protein sequence ID" value="MBE9397847.1"/>
    <property type="molecule type" value="Genomic_DNA"/>
</dbReference>
<reference evidence="2" key="1">
    <citation type="submission" date="2020-10" db="EMBL/GenBank/DDBJ databases">
        <title>Bacterium isolated from coastal waters sediment.</title>
        <authorList>
            <person name="Chen R.-J."/>
            <person name="Lu D.-C."/>
            <person name="Zhu K.-L."/>
            <person name="Du Z.-J."/>
        </authorList>
    </citation>
    <scope>NUCLEOTIDE SEQUENCE</scope>
    <source>
        <strain evidence="2">N1Y112</strain>
    </source>
</reference>
<dbReference type="InterPro" id="IPR021647">
    <property type="entry name" value="CusF_Ec"/>
</dbReference>
<dbReference type="PROSITE" id="PS51257">
    <property type="entry name" value="PROKAR_LIPOPROTEIN"/>
    <property type="match status" value="1"/>
</dbReference>
<dbReference type="InterPro" id="IPR042230">
    <property type="entry name" value="CusF_sf"/>
</dbReference>
<dbReference type="AlphaFoldDB" id="A0A8J7FBC5"/>
<accession>A0A8J7FBC5</accession>
<feature type="chain" id="PRO_5035233764" evidence="1">
    <location>
        <begin position="27"/>
        <end position="121"/>
    </location>
</feature>
<comment type="caution">
    <text evidence="2">The sequence shown here is derived from an EMBL/GenBank/DDBJ whole genome shotgun (WGS) entry which is preliminary data.</text>
</comment>
<keyword evidence="3" id="KW-1185">Reference proteome</keyword>
<dbReference type="Pfam" id="PF11604">
    <property type="entry name" value="CusF_Ec"/>
    <property type="match status" value="1"/>
</dbReference>
<feature type="signal peptide" evidence="1">
    <location>
        <begin position="1"/>
        <end position="26"/>
    </location>
</feature>
<protein>
    <submittedName>
        <fullName evidence="2">Copper-binding protein</fullName>
    </submittedName>
</protein>
<keyword evidence="1" id="KW-0732">Signal</keyword>